<dbReference type="EMBL" id="JAUHQB010000004">
    <property type="protein sequence ID" value="MDN4483515.1"/>
    <property type="molecule type" value="Genomic_DNA"/>
</dbReference>
<reference evidence="2 3" key="1">
    <citation type="submission" date="2023-06" db="EMBL/GenBank/DDBJ databases">
        <title>SYSU T0a273.</title>
        <authorList>
            <person name="Gao L."/>
            <person name="Fang B.-Z."/>
            <person name="Li W.-J."/>
        </authorList>
    </citation>
    <scope>NUCLEOTIDE SEQUENCE [LARGE SCALE GENOMIC DNA]</scope>
    <source>
        <strain evidence="2 3">SYSU T0a273</strain>
    </source>
</reference>
<evidence type="ECO:0000313" key="2">
    <source>
        <dbReference type="EMBL" id="MDN4483515.1"/>
    </source>
</evidence>
<dbReference type="Proteomes" id="UP001172756">
    <property type="component" value="Unassembled WGS sequence"/>
</dbReference>
<comment type="caution">
    <text evidence="2">The sequence shown here is derived from an EMBL/GenBank/DDBJ whole genome shotgun (WGS) entry which is preliminary data.</text>
</comment>
<evidence type="ECO:0000313" key="3">
    <source>
        <dbReference type="Proteomes" id="UP001172756"/>
    </source>
</evidence>
<protein>
    <submittedName>
        <fullName evidence="2">Uncharacterized protein</fullName>
    </submittedName>
</protein>
<proteinExistence type="predicted"/>
<keyword evidence="1" id="KW-0175">Coiled coil</keyword>
<feature type="coiled-coil region" evidence="1">
    <location>
        <begin position="1"/>
        <end position="28"/>
    </location>
</feature>
<gene>
    <name evidence="2" type="ORF">QQ002_08200</name>
</gene>
<dbReference type="AlphaFoldDB" id="A0AB35MI93"/>
<evidence type="ECO:0000256" key="1">
    <source>
        <dbReference type="SAM" id="Coils"/>
    </source>
</evidence>
<dbReference type="RefSeq" id="WP_301160355.1">
    <property type="nucleotide sequence ID" value="NZ_JAUHQB010000004.1"/>
</dbReference>
<name>A0AB35MI93_9MICO</name>
<organism evidence="2 3">
    <name type="scientific">Demequina lignilytica</name>
    <dbReference type="NCBI Taxonomy" id="3051663"/>
    <lineage>
        <taxon>Bacteria</taxon>
        <taxon>Bacillati</taxon>
        <taxon>Actinomycetota</taxon>
        <taxon>Actinomycetes</taxon>
        <taxon>Micrococcales</taxon>
        <taxon>Demequinaceae</taxon>
        <taxon>Demequina</taxon>
    </lineage>
</organism>
<sequence length="71" mass="7683">MDDSLRLLARARDQLAHAEQLLAAADDVAWAGPSAQSYRERLDERRTACVTLLAEVDAAYGRALAALRTAA</sequence>
<accession>A0AB35MI93</accession>